<comment type="similarity">
    <text evidence="2">Belongs to the glycosyltransferase 2 family.</text>
</comment>
<evidence type="ECO:0000313" key="6">
    <source>
        <dbReference type="EMBL" id="HJC65476.1"/>
    </source>
</evidence>
<protein>
    <submittedName>
        <fullName evidence="6">Glycosyltransferase</fullName>
        <ecNumber evidence="6">2.4.-.-</ecNumber>
    </submittedName>
</protein>
<comment type="pathway">
    <text evidence="1">Cell wall biogenesis; cell wall polysaccharide biosynthesis.</text>
</comment>
<dbReference type="SUPFAM" id="SSF53448">
    <property type="entry name" value="Nucleotide-diphospho-sugar transferases"/>
    <property type="match status" value="1"/>
</dbReference>
<dbReference type="Pfam" id="PF00535">
    <property type="entry name" value="Glycos_transf_2"/>
    <property type="match status" value="1"/>
</dbReference>
<evidence type="ECO:0000256" key="3">
    <source>
        <dbReference type="ARBA" id="ARBA00022676"/>
    </source>
</evidence>
<dbReference type="PANTHER" id="PTHR43179:SF12">
    <property type="entry name" value="GALACTOFURANOSYLTRANSFERASE GLFT2"/>
    <property type="match status" value="1"/>
</dbReference>
<dbReference type="Proteomes" id="UP000823863">
    <property type="component" value="Unassembled WGS sequence"/>
</dbReference>
<dbReference type="EMBL" id="DWWB01000007">
    <property type="protein sequence ID" value="HJC65476.1"/>
    <property type="molecule type" value="Genomic_DNA"/>
</dbReference>
<evidence type="ECO:0000256" key="1">
    <source>
        <dbReference type="ARBA" id="ARBA00004776"/>
    </source>
</evidence>
<reference evidence="6" key="1">
    <citation type="journal article" date="2021" name="PeerJ">
        <title>Extensive microbial diversity within the chicken gut microbiome revealed by metagenomics and culture.</title>
        <authorList>
            <person name="Gilroy R."/>
            <person name="Ravi A."/>
            <person name="Getino M."/>
            <person name="Pursley I."/>
            <person name="Horton D.L."/>
            <person name="Alikhan N.F."/>
            <person name="Baker D."/>
            <person name="Gharbi K."/>
            <person name="Hall N."/>
            <person name="Watson M."/>
            <person name="Adriaenssens E.M."/>
            <person name="Foster-Nyarko E."/>
            <person name="Jarju S."/>
            <person name="Secka A."/>
            <person name="Antonio M."/>
            <person name="Oren A."/>
            <person name="Chaudhuri R.R."/>
            <person name="La Ragione R."/>
            <person name="Hildebrand F."/>
            <person name="Pallen M.J."/>
        </authorList>
    </citation>
    <scope>NUCLEOTIDE SEQUENCE</scope>
    <source>
        <strain evidence="6">CHK198-12963</strain>
    </source>
</reference>
<feature type="domain" description="Glycosyltransferase 2-like" evidence="5">
    <location>
        <begin position="5"/>
        <end position="129"/>
    </location>
</feature>
<evidence type="ECO:0000259" key="5">
    <source>
        <dbReference type="Pfam" id="PF00535"/>
    </source>
</evidence>
<evidence type="ECO:0000256" key="2">
    <source>
        <dbReference type="ARBA" id="ARBA00006739"/>
    </source>
</evidence>
<reference evidence="6" key="2">
    <citation type="submission" date="2021-04" db="EMBL/GenBank/DDBJ databases">
        <authorList>
            <person name="Gilroy R."/>
        </authorList>
    </citation>
    <scope>NUCLEOTIDE SEQUENCE</scope>
    <source>
        <strain evidence="6">CHK198-12963</strain>
    </source>
</reference>
<comment type="caution">
    <text evidence="6">The sequence shown here is derived from an EMBL/GenBank/DDBJ whole genome shotgun (WGS) entry which is preliminary data.</text>
</comment>
<dbReference type="PANTHER" id="PTHR43179">
    <property type="entry name" value="RHAMNOSYLTRANSFERASE WBBL"/>
    <property type="match status" value="1"/>
</dbReference>
<evidence type="ECO:0000313" key="7">
    <source>
        <dbReference type="Proteomes" id="UP000823863"/>
    </source>
</evidence>
<gene>
    <name evidence="6" type="ORF">H9931_01985</name>
</gene>
<dbReference type="InterPro" id="IPR001173">
    <property type="entry name" value="Glyco_trans_2-like"/>
</dbReference>
<keyword evidence="3 6" id="KW-0328">Glycosyltransferase</keyword>
<dbReference type="AlphaFoldDB" id="A0A9D2PRS9"/>
<evidence type="ECO:0000256" key="4">
    <source>
        <dbReference type="ARBA" id="ARBA00022679"/>
    </source>
</evidence>
<dbReference type="Gene3D" id="3.90.550.10">
    <property type="entry name" value="Spore Coat Polysaccharide Biosynthesis Protein SpsA, Chain A"/>
    <property type="match status" value="1"/>
</dbReference>
<proteinExistence type="inferred from homology"/>
<organism evidence="6 7">
    <name type="scientific">Candidatus Enterocloster excrementigallinarum</name>
    <dbReference type="NCBI Taxonomy" id="2838558"/>
    <lineage>
        <taxon>Bacteria</taxon>
        <taxon>Bacillati</taxon>
        <taxon>Bacillota</taxon>
        <taxon>Clostridia</taxon>
        <taxon>Lachnospirales</taxon>
        <taxon>Lachnospiraceae</taxon>
        <taxon>Enterocloster</taxon>
    </lineage>
</organism>
<keyword evidence="4 6" id="KW-0808">Transferase</keyword>
<accession>A0A9D2PRS9</accession>
<sequence>MDNISCIVLNYNDAPTTMNLVRELEELEILSSIVVVDNHSTDDSWQQLKVLEQGEKTRVYLLQTGNNGGYGSGNQAGIDFAADRLEADYLIVANPDIHVTRKCVLRVKEALDHTEGSALASAIVTDPKGNSLFSYWKLLPFWMDLLDTGLITRRLFGPLLNDPPGKLPVGGDSGCRLVDALPGSFFMLRRDRLPEGTVHSLFDKNIFLYYEEKVLGRNLKGLGLKTVLVTDASYVHAHSVSIDKSVGKIVGKQKLLHKSKLYYYKKYLHAGPVRMAFARAFLGVVLAEVWVLTEILGLRW</sequence>
<dbReference type="EC" id="2.4.-.-" evidence="6"/>
<name>A0A9D2PRS9_9FIRM</name>
<dbReference type="GO" id="GO:0016757">
    <property type="term" value="F:glycosyltransferase activity"/>
    <property type="evidence" value="ECO:0007669"/>
    <property type="project" value="UniProtKB-KW"/>
</dbReference>
<dbReference type="InterPro" id="IPR029044">
    <property type="entry name" value="Nucleotide-diphossugar_trans"/>
</dbReference>